<keyword evidence="4" id="KW-0997">Cell inner membrane</keyword>
<sequence>MPQYKYEVINNMGEEVSGMLEADHEGAVIDRLQKRGLMITGIKEVPSSPLMEMLKKRRKVKLGDLSLFSRQLAAMLDAGIPVTRALFTLSEQADNPILQEALGQIANSVEGGSSLTDAISSYPDIFSDLYIGMIRAGELGGTLEDTLLRLSEQLQKDKNLQDSVKSATFYPTVVGVFAVIVLLAMMFFIVPIFMGFFPPDIELPFLTRLIIGMSESLRSYWYLWFLVVGGILLGIRYYLNTTKGIRAWDRVRFRLPVFGTLIHRVVIARFARTLSTLLAGGISVVQALETAGPTSGSYLMEQAVSRANTRIQEGRSLVEPLRESGIFPPMVTHMIGVGEETGALPNLLTRIAEFYEDEVATMTKGLTSLIEPLMLIVVGVLVGGMLVALYMPIFTVITQV</sequence>
<feature type="domain" description="Type II secretion system protein GspF" evidence="9">
    <location>
        <begin position="270"/>
        <end position="392"/>
    </location>
</feature>
<keyword evidence="5 8" id="KW-0812">Transmembrane</keyword>
<comment type="subcellular location">
    <subcellularLocation>
        <location evidence="1">Cell inner membrane</location>
        <topology evidence="1">Multi-pass membrane protein</topology>
    </subcellularLocation>
</comment>
<keyword evidence="3" id="KW-1003">Cell membrane</keyword>
<feature type="transmembrane region" description="Helical" evidence="8">
    <location>
        <begin position="373"/>
        <end position="397"/>
    </location>
</feature>
<evidence type="ECO:0000259" key="9">
    <source>
        <dbReference type="Pfam" id="PF00482"/>
    </source>
</evidence>
<dbReference type="InterPro" id="IPR018076">
    <property type="entry name" value="T2SS_GspF_dom"/>
</dbReference>
<evidence type="ECO:0000256" key="5">
    <source>
        <dbReference type="ARBA" id="ARBA00022692"/>
    </source>
</evidence>
<proteinExistence type="inferred from homology"/>
<feature type="domain" description="Type II secretion system protein GspF" evidence="9">
    <location>
        <begin position="68"/>
        <end position="191"/>
    </location>
</feature>
<organism evidence="10 11">
    <name type="scientific">Candidatus Syntrophonatronum acetioxidans</name>
    <dbReference type="NCBI Taxonomy" id="1795816"/>
    <lineage>
        <taxon>Bacteria</taxon>
        <taxon>Bacillati</taxon>
        <taxon>Bacillota</taxon>
        <taxon>Clostridia</taxon>
        <taxon>Eubacteriales</taxon>
        <taxon>Syntrophomonadaceae</taxon>
        <taxon>Candidatus Syntrophonatronum</taxon>
    </lineage>
</organism>
<dbReference type="PANTHER" id="PTHR30012:SF0">
    <property type="entry name" value="TYPE II SECRETION SYSTEM PROTEIN F-RELATED"/>
    <property type="match status" value="1"/>
</dbReference>
<evidence type="ECO:0000256" key="6">
    <source>
        <dbReference type="ARBA" id="ARBA00022989"/>
    </source>
</evidence>
<keyword evidence="6 8" id="KW-1133">Transmembrane helix</keyword>
<keyword evidence="7 8" id="KW-0472">Membrane</keyword>
<comment type="caution">
    <text evidence="10">The sequence shown here is derived from an EMBL/GenBank/DDBJ whole genome shotgun (WGS) entry which is preliminary data.</text>
</comment>
<evidence type="ECO:0000256" key="1">
    <source>
        <dbReference type="ARBA" id="ARBA00004429"/>
    </source>
</evidence>
<dbReference type="GO" id="GO:0005886">
    <property type="term" value="C:plasma membrane"/>
    <property type="evidence" value="ECO:0007669"/>
    <property type="project" value="UniProtKB-SubCell"/>
</dbReference>
<dbReference type="Pfam" id="PF00482">
    <property type="entry name" value="T2SSF"/>
    <property type="match status" value="2"/>
</dbReference>
<feature type="transmembrane region" description="Helical" evidence="8">
    <location>
        <begin position="221"/>
        <end position="239"/>
    </location>
</feature>
<dbReference type="PANTHER" id="PTHR30012">
    <property type="entry name" value="GENERAL SECRETION PATHWAY PROTEIN"/>
    <property type="match status" value="1"/>
</dbReference>
<reference evidence="10 11" key="1">
    <citation type="submission" date="2018-08" db="EMBL/GenBank/DDBJ databases">
        <title>The metabolism and importance of syntrophic acetate oxidation coupled to methane or sulfide production in haloalkaline environments.</title>
        <authorList>
            <person name="Timmers P.H.A."/>
            <person name="Vavourakis C.D."/>
            <person name="Sorokin D.Y."/>
            <person name="Sinninghe Damste J.S."/>
            <person name="Muyzer G."/>
            <person name="Stams A.J.M."/>
            <person name="Plugge C.M."/>
        </authorList>
    </citation>
    <scope>NUCLEOTIDE SEQUENCE [LARGE SCALE GENOMIC DNA]</scope>
    <source>
        <strain evidence="10">MSAO_Bac1</strain>
    </source>
</reference>
<comment type="similarity">
    <text evidence="2">Belongs to the GSP F family.</text>
</comment>
<gene>
    <name evidence="10" type="ORF">D5R97_07315</name>
</gene>
<dbReference type="InterPro" id="IPR042094">
    <property type="entry name" value="T2SS_GspF_sf"/>
</dbReference>
<dbReference type="Proteomes" id="UP000285138">
    <property type="component" value="Unassembled WGS sequence"/>
</dbReference>
<protein>
    <submittedName>
        <fullName evidence="10">Type II secretion system F family protein</fullName>
    </submittedName>
</protein>
<dbReference type="EMBL" id="QZAA01000190">
    <property type="protein sequence ID" value="RQD74729.1"/>
    <property type="molecule type" value="Genomic_DNA"/>
</dbReference>
<dbReference type="InterPro" id="IPR003004">
    <property type="entry name" value="GspF/PilC"/>
</dbReference>
<evidence type="ECO:0000256" key="8">
    <source>
        <dbReference type="SAM" id="Phobius"/>
    </source>
</evidence>
<evidence type="ECO:0000256" key="3">
    <source>
        <dbReference type="ARBA" id="ARBA00022475"/>
    </source>
</evidence>
<evidence type="ECO:0000256" key="2">
    <source>
        <dbReference type="ARBA" id="ARBA00005745"/>
    </source>
</evidence>
<name>A0A424YD28_9FIRM</name>
<evidence type="ECO:0000256" key="7">
    <source>
        <dbReference type="ARBA" id="ARBA00023136"/>
    </source>
</evidence>
<dbReference type="AlphaFoldDB" id="A0A424YD28"/>
<evidence type="ECO:0000313" key="10">
    <source>
        <dbReference type="EMBL" id="RQD74729.1"/>
    </source>
</evidence>
<dbReference type="PRINTS" id="PR00812">
    <property type="entry name" value="BCTERIALGSPF"/>
</dbReference>
<dbReference type="Gene3D" id="1.20.81.30">
    <property type="entry name" value="Type II secretion system (T2SS), domain F"/>
    <property type="match status" value="2"/>
</dbReference>
<dbReference type="FunFam" id="1.20.81.30:FF:000001">
    <property type="entry name" value="Type II secretion system protein F"/>
    <property type="match status" value="2"/>
</dbReference>
<evidence type="ECO:0000313" key="11">
    <source>
        <dbReference type="Proteomes" id="UP000285138"/>
    </source>
</evidence>
<evidence type="ECO:0000256" key="4">
    <source>
        <dbReference type="ARBA" id="ARBA00022519"/>
    </source>
</evidence>
<feature type="transmembrane region" description="Helical" evidence="8">
    <location>
        <begin position="168"/>
        <end position="197"/>
    </location>
</feature>
<accession>A0A424YD28</accession>